<protein>
    <recommendedName>
        <fullName evidence="6">MARVEL domain-containing protein</fullName>
    </recommendedName>
</protein>
<evidence type="ECO:0000259" key="6">
    <source>
        <dbReference type="Pfam" id="PF01284"/>
    </source>
</evidence>
<dbReference type="EMBL" id="ML975169">
    <property type="protein sequence ID" value="KAF1809917.1"/>
    <property type="molecule type" value="Genomic_DNA"/>
</dbReference>
<dbReference type="GeneID" id="54414444"/>
<dbReference type="PANTHER" id="PTHR37451">
    <property type="entry name" value="MARVEL DOMAIN"/>
    <property type="match status" value="1"/>
</dbReference>
<evidence type="ECO:0000313" key="7">
    <source>
        <dbReference type="EMBL" id="KAF1809917.1"/>
    </source>
</evidence>
<evidence type="ECO:0000256" key="5">
    <source>
        <dbReference type="SAM" id="Phobius"/>
    </source>
</evidence>
<dbReference type="PANTHER" id="PTHR37451:SF1">
    <property type="entry name" value="MARVEL DOMAIN-CONTAINING PROTEIN"/>
    <property type="match status" value="1"/>
</dbReference>
<keyword evidence="2 5" id="KW-0812">Transmembrane</keyword>
<evidence type="ECO:0000313" key="8">
    <source>
        <dbReference type="Proteomes" id="UP000504638"/>
    </source>
</evidence>
<evidence type="ECO:0000256" key="3">
    <source>
        <dbReference type="ARBA" id="ARBA00022989"/>
    </source>
</evidence>
<reference evidence="9" key="3">
    <citation type="submission" date="2025-04" db="UniProtKB">
        <authorList>
            <consortium name="RefSeq"/>
        </authorList>
    </citation>
    <scope>IDENTIFICATION</scope>
    <source>
        <strain evidence="9">CBS 781.70</strain>
    </source>
</reference>
<feature type="transmembrane region" description="Helical" evidence="5">
    <location>
        <begin position="74"/>
        <end position="97"/>
    </location>
</feature>
<reference evidence="7 9" key="1">
    <citation type="submission" date="2020-01" db="EMBL/GenBank/DDBJ databases">
        <authorList>
            <consortium name="DOE Joint Genome Institute"/>
            <person name="Haridas S."/>
            <person name="Albert R."/>
            <person name="Binder M."/>
            <person name="Bloem J."/>
            <person name="Labutti K."/>
            <person name="Salamov A."/>
            <person name="Andreopoulos B."/>
            <person name="Baker S.E."/>
            <person name="Barry K."/>
            <person name="Bills G."/>
            <person name="Bluhm B.H."/>
            <person name="Cannon C."/>
            <person name="Castanera R."/>
            <person name="Culley D.E."/>
            <person name="Daum C."/>
            <person name="Ezra D."/>
            <person name="Gonzalez J.B."/>
            <person name="Henrissat B."/>
            <person name="Kuo A."/>
            <person name="Liang C."/>
            <person name="Lipzen A."/>
            <person name="Lutzoni F."/>
            <person name="Magnuson J."/>
            <person name="Mondo S."/>
            <person name="Nolan M."/>
            <person name="Ohm R."/>
            <person name="Pangilinan J."/>
            <person name="Park H.-J."/>
            <person name="Ramirez L."/>
            <person name="Alfaro M."/>
            <person name="Sun H."/>
            <person name="Tritt A."/>
            <person name="Yoshinaga Y."/>
            <person name="Zwiers L.-H."/>
            <person name="Turgeon B.G."/>
            <person name="Goodwin S.B."/>
            <person name="Spatafora J.W."/>
            <person name="Crous P.W."/>
            <person name="Grigoriev I.V."/>
        </authorList>
    </citation>
    <scope>NUCLEOTIDE SEQUENCE</scope>
    <source>
        <strain evidence="7 9">CBS 781.70</strain>
    </source>
</reference>
<proteinExistence type="predicted"/>
<evidence type="ECO:0000256" key="1">
    <source>
        <dbReference type="ARBA" id="ARBA00004141"/>
    </source>
</evidence>
<dbReference type="RefSeq" id="XP_033531548.1">
    <property type="nucleotide sequence ID" value="XM_033673874.1"/>
</dbReference>
<evidence type="ECO:0000256" key="2">
    <source>
        <dbReference type="ARBA" id="ARBA00022692"/>
    </source>
</evidence>
<dbReference type="OrthoDB" id="2117453at2759"/>
<dbReference type="AlphaFoldDB" id="A0A6G1FVR4"/>
<dbReference type="Pfam" id="PF01284">
    <property type="entry name" value="MARVEL"/>
    <property type="match status" value="1"/>
</dbReference>
<dbReference type="Proteomes" id="UP000504638">
    <property type="component" value="Unplaced"/>
</dbReference>
<feature type="transmembrane region" description="Helical" evidence="5">
    <location>
        <begin position="117"/>
        <end position="137"/>
    </location>
</feature>
<sequence length="155" mass="16883">MAINPILPLRGIQTVTAIVVLGLTGYVSNWWLGYWHAMAPTQINFLIFCSIWSNVALVYLILAPAKFPAAAHKYAILAVESVTMLFWFAGFVALAVFLGNRVCLGHVCSVAKGATGVAAVSWALFAATTVMAALHCWRTSRHDPNNGPHQRMQEV</sequence>
<keyword evidence="8" id="KW-1185">Reference proteome</keyword>
<keyword evidence="4 5" id="KW-0472">Membrane</keyword>
<organism evidence="7">
    <name type="scientific">Eremomyces bilateralis CBS 781.70</name>
    <dbReference type="NCBI Taxonomy" id="1392243"/>
    <lineage>
        <taxon>Eukaryota</taxon>
        <taxon>Fungi</taxon>
        <taxon>Dikarya</taxon>
        <taxon>Ascomycota</taxon>
        <taxon>Pezizomycotina</taxon>
        <taxon>Dothideomycetes</taxon>
        <taxon>Dothideomycetes incertae sedis</taxon>
        <taxon>Eremomycetales</taxon>
        <taxon>Eremomycetaceae</taxon>
        <taxon>Eremomyces</taxon>
    </lineage>
</organism>
<reference evidence="9" key="2">
    <citation type="submission" date="2020-04" db="EMBL/GenBank/DDBJ databases">
        <authorList>
            <consortium name="NCBI Genome Project"/>
        </authorList>
    </citation>
    <scope>NUCLEOTIDE SEQUENCE</scope>
    <source>
        <strain evidence="9">CBS 781.70</strain>
    </source>
</reference>
<gene>
    <name evidence="7 9" type="ORF">P152DRAFT_143548</name>
</gene>
<comment type="subcellular location">
    <subcellularLocation>
        <location evidence="1">Membrane</location>
        <topology evidence="1">Multi-pass membrane protein</topology>
    </subcellularLocation>
</comment>
<name>A0A6G1FVR4_9PEZI</name>
<keyword evidence="3 5" id="KW-1133">Transmembrane helix</keyword>
<evidence type="ECO:0000313" key="9">
    <source>
        <dbReference type="RefSeq" id="XP_033531548.1"/>
    </source>
</evidence>
<evidence type="ECO:0000256" key="4">
    <source>
        <dbReference type="ARBA" id="ARBA00023136"/>
    </source>
</evidence>
<feature type="domain" description="MARVEL" evidence="6">
    <location>
        <begin position="4"/>
        <end position="130"/>
    </location>
</feature>
<feature type="transmembrane region" description="Helical" evidence="5">
    <location>
        <begin position="43"/>
        <end position="62"/>
    </location>
</feature>
<accession>A0A6G1FVR4</accession>
<feature type="transmembrane region" description="Helical" evidence="5">
    <location>
        <begin position="12"/>
        <end position="31"/>
    </location>
</feature>
<dbReference type="GO" id="GO:0016020">
    <property type="term" value="C:membrane"/>
    <property type="evidence" value="ECO:0007669"/>
    <property type="project" value="UniProtKB-SubCell"/>
</dbReference>
<dbReference type="InterPro" id="IPR008253">
    <property type="entry name" value="Marvel"/>
</dbReference>